<evidence type="ECO:0000313" key="1">
    <source>
        <dbReference type="EMBL" id="EDT00897.1"/>
    </source>
</evidence>
<dbReference type="PATRIC" id="fig|396596.7.peg.1709"/>
<name>B1FNH9_9BURK</name>
<dbReference type="Proteomes" id="UP000005463">
    <property type="component" value="Unassembled WGS sequence"/>
</dbReference>
<protein>
    <submittedName>
        <fullName evidence="1">GntR domain protein</fullName>
    </submittedName>
</protein>
<dbReference type="AlphaFoldDB" id="B1FNH9"/>
<accession>B1FNH9</accession>
<organism evidence="1 2">
    <name type="scientific">Burkholderia ambifaria IOP40-10</name>
    <dbReference type="NCBI Taxonomy" id="396596"/>
    <lineage>
        <taxon>Bacteria</taxon>
        <taxon>Pseudomonadati</taxon>
        <taxon>Pseudomonadota</taxon>
        <taxon>Betaproteobacteria</taxon>
        <taxon>Burkholderiales</taxon>
        <taxon>Burkholderiaceae</taxon>
        <taxon>Burkholderia</taxon>
        <taxon>Burkholderia cepacia complex</taxon>
    </lineage>
</organism>
<gene>
    <name evidence="1" type="ORF">BamIOP4010DRAFT_5590</name>
</gene>
<comment type="caution">
    <text evidence="1">The sequence shown here is derived from an EMBL/GenBank/DDBJ whole genome shotgun (WGS) entry which is preliminary data.</text>
</comment>
<dbReference type="EMBL" id="ABLC01000230">
    <property type="protein sequence ID" value="EDT00897.1"/>
    <property type="molecule type" value="Genomic_DNA"/>
</dbReference>
<reference evidence="1 2" key="1">
    <citation type="submission" date="2008-03" db="EMBL/GenBank/DDBJ databases">
        <title>Sequencing of the draft genome and assembly of Burkholderia ambifaria IOP40-10.</title>
        <authorList>
            <consortium name="US DOE Joint Genome Institute (JGI-PGF)"/>
            <person name="Copeland A."/>
            <person name="Lucas S."/>
            <person name="Lapidus A."/>
            <person name="Glavina del Rio T."/>
            <person name="Dalin E."/>
            <person name="Tice H."/>
            <person name="Bruce D."/>
            <person name="Goodwin L."/>
            <person name="Pitluck S."/>
            <person name="Larimer F."/>
            <person name="Land M.L."/>
            <person name="Hauser L."/>
            <person name="Tiedje J."/>
            <person name="Richardson P."/>
        </authorList>
    </citation>
    <scope>NUCLEOTIDE SEQUENCE [LARGE SCALE GENOMIC DNA]</scope>
    <source>
        <strain evidence="1 2">IOP40-10</strain>
    </source>
</reference>
<sequence length="57" mass="5934">MRAVSYASEVAGNSVLSAGELFDSGHDPIAAQTAMRAHLQASEERWIGGALQHGIAP</sequence>
<evidence type="ECO:0000313" key="2">
    <source>
        <dbReference type="Proteomes" id="UP000005463"/>
    </source>
</evidence>
<proteinExistence type="predicted"/>